<dbReference type="InterPro" id="IPR038765">
    <property type="entry name" value="Papain-like_cys_pep_sf"/>
</dbReference>
<evidence type="ECO:0000256" key="2">
    <source>
        <dbReference type="ARBA" id="ARBA00022670"/>
    </source>
</evidence>
<dbReference type="AlphaFoldDB" id="A0A1I0FWV5"/>
<feature type="signal peptide" evidence="6">
    <location>
        <begin position="1"/>
        <end position="23"/>
    </location>
</feature>
<feature type="domain" description="NlpC/P60" evidence="8">
    <location>
        <begin position="345"/>
        <end position="463"/>
    </location>
</feature>
<evidence type="ECO:0000256" key="5">
    <source>
        <dbReference type="SAM" id="MobiDB-lite"/>
    </source>
</evidence>
<dbReference type="GO" id="GO:0008234">
    <property type="term" value="F:cysteine-type peptidase activity"/>
    <property type="evidence" value="ECO:0007669"/>
    <property type="project" value="UniProtKB-KW"/>
</dbReference>
<evidence type="ECO:0000256" key="1">
    <source>
        <dbReference type="ARBA" id="ARBA00007074"/>
    </source>
</evidence>
<keyword evidence="4" id="KW-0788">Thiol protease</keyword>
<dbReference type="Proteomes" id="UP000199800">
    <property type="component" value="Unassembled WGS sequence"/>
</dbReference>
<keyword evidence="2" id="KW-0645">Protease</keyword>
<dbReference type="RefSeq" id="WP_177180813.1">
    <property type="nucleotide sequence ID" value="NZ_FOHN01000040.1"/>
</dbReference>
<keyword evidence="6" id="KW-0732">Signal</keyword>
<dbReference type="Pfam" id="PF00877">
    <property type="entry name" value="NLPC_P60"/>
    <property type="match status" value="1"/>
</dbReference>
<keyword evidence="3 9" id="KW-0378">Hydrolase</keyword>
<evidence type="ECO:0000259" key="8">
    <source>
        <dbReference type="PROSITE" id="PS51935"/>
    </source>
</evidence>
<dbReference type="GO" id="GO:0006508">
    <property type="term" value="P:proteolysis"/>
    <property type="evidence" value="ECO:0007669"/>
    <property type="project" value="UniProtKB-KW"/>
</dbReference>
<dbReference type="EMBL" id="FOHN01000040">
    <property type="protein sequence ID" value="SET62985.1"/>
    <property type="molecule type" value="Genomic_DNA"/>
</dbReference>
<evidence type="ECO:0000313" key="10">
    <source>
        <dbReference type="Proteomes" id="UP000199800"/>
    </source>
</evidence>
<evidence type="ECO:0000256" key="3">
    <source>
        <dbReference type="ARBA" id="ARBA00022801"/>
    </source>
</evidence>
<feature type="compositionally biased region" description="Low complexity" evidence="5">
    <location>
        <begin position="290"/>
        <end position="346"/>
    </location>
</feature>
<dbReference type="PROSITE" id="PS51935">
    <property type="entry name" value="NLPC_P60"/>
    <property type="match status" value="1"/>
</dbReference>
<protein>
    <submittedName>
        <fullName evidence="9">Cell wall-associated hydrolase, NlpC family</fullName>
    </submittedName>
</protein>
<dbReference type="InterPro" id="IPR051202">
    <property type="entry name" value="Peptidase_C40"/>
</dbReference>
<dbReference type="STRING" id="29364.SAMN04487772_14016"/>
<keyword evidence="10" id="KW-1185">Reference proteome</keyword>
<accession>A0A1I0FWV5</accession>
<comment type="similarity">
    <text evidence="1">Belongs to the peptidase C40 family.</text>
</comment>
<dbReference type="Pfam" id="PF08239">
    <property type="entry name" value="SH3_3"/>
    <property type="match status" value="2"/>
</dbReference>
<proteinExistence type="inferred from homology"/>
<evidence type="ECO:0000313" key="9">
    <source>
        <dbReference type="EMBL" id="SET62985.1"/>
    </source>
</evidence>
<evidence type="ECO:0000259" key="7">
    <source>
        <dbReference type="PROSITE" id="PS51781"/>
    </source>
</evidence>
<dbReference type="PROSITE" id="PS51781">
    <property type="entry name" value="SH3B"/>
    <property type="match status" value="1"/>
</dbReference>
<feature type="region of interest" description="Disordered" evidence="5">
    <location>
        <begin position="259"/>
        <end position="346"/>
    </location>
</feature>
<dbReference type="Gene3D" id="3.90.1720.10">
    <property type="entry name" value="endopeptidase domain like (from Nostoc punctiforme)"/>
    <property type="match status" value="1"/>
</dbReference>
<dbReference type="SUPFAM" id="SSF54001">
    <property type="entry name" value="Cysteine proteinases"/>
    <property type="match status" value="1"/>
</dbReference>
<evidence type="ECO:0000256" key="6">
    <source>
        <dbReference type="SAM" id="SignalP"/>
    </source>
</evidence>
<feature type="compositionally biased region" description="Basic and acidic residues" evidence="5">
    <location>
        <begin position="270"/>
        <end position="284"/>
    </location>
</feature>
<organism evidence="9 10">
    <name type="scientific">[Clostridium] polysaccharolyticum</name>
    <dbReference type="NCBI Taxonomy" id="29364"/>
    <lineage>
        <taxon>Bacteria</taxon>
        <taxon>Bacillati</taxon>
        <taxon>Bacillota</taxon>
        <taxon>Clostridia</taxon>
        <taxon>Lachnospirales</taxon>
        <taxon>Lachnospiraceae</taxon>
    </lineage>
</organism>
<feature type="domain" description="SH3b" evidence="7">
    <location>
        <begin position="99"/>
        <end position="162"/>
    </location>
</feature>
<gene>
    <name evidence="9" type="ORF">SAMN04487772_14016</name>
</gene>
<feature type="chain" id="PRO_5039078919" evidence="6">
    <location>
        <begin position="24"/>
        <end position="463"/>
    </location>
</feature>
<dbReference type="InterPro" id="IPR000064">
    <property type="entry name" value="NLP_P60_dom"/>
</dbReference>
<dbReference type="SMART" id="SM00287">
    <property type="entry name" value="SH3b"/>
    <property type="match status" value="2"/>
</dbReference>
<dbReference type="Gene3D" id="2.30.30.40">
    <property type="entry name" value="SH3 Domains"/>
    <property type="match status" value="2"/>
</dbReference>
<evidence type="ECO:0000256" key="4">
    <source>
        <dbReference type="ARBA" id="ARBA00022807"/>
    </source>
</evidence>
<reference evidence="9 10" key="1">
    <citation type="submission" date="2016-10" db="EMBL/GenBank/DDBJ databases">
        <authorList>
            <person name="de Groot N.N."/>
        </authorList>
    </citation>
    <scope>NUCLEOTIDE SEQUENCE [LARGE SCALE GENOMIC DNA]</scope>
    <source>
        <strain evidence="9 10">DSM 1801</strain>
    </source>
</reference>
<sequence length="463" mass="49542">MKSNRLKVALFSTGLAMSISVFALPEAVSASALSTDKALAGISLVLDEFCGEENVKEVKVKNVASAGTVENGTATEETQKVKETAKTVKKAEKKESKYADMGISIANNYVNIRRKPNTESRILGKLYKGSAATIIKRQGDWVKIKSGSVTGWINSDFLAIGFDAEELEGKYGTKWATITTTTLFVREKKSTDSAVLTMVPIDETFQVRKEYGDWVKIVVDEGDEADSATVGFVSKDYVDLSVTFEEAISIQEEKAEERRKAEAEAALEAAKAEQEKREQEKREQQQSLVSSSNTKSSSSSSNRSSSSSSSNSASSSNTSSASSSNNSRPSSSSNASSSSNTGSSSASGSAIAAFAQKFIGNPYVYGGTSLTNGTDCSGFSQSVFRNFGISIPRTSSSQSGSGKSVSVSSVQPGDLIFYASNGRINHVAIYIGGGQVVHASNERTGIRTSNMYYRQPSCARRYW</sequence>
<name>A0A1I0FWV5_9FIRM</name>
<dbReference type="PANTHER" id="PTHR47053:SF1">
    <property type="entry name" value="MUREIN DD-ENDOPEPTIDASE MEPH-RELATED"/>
    <property type="match status" value="1"/>
</dbReference>
<dbReference type="InterPro" id="IPR003646">
    <property type="entry name" value="SH3-like_bac-type"/>
</dbReference>
<dbReference type="PANTHER" id="PTHR47053">
    <property type="entry name" value="MUREIN DD-ENDOPEPTIDASE MEPH-RELATED"/>
    <property type="match status" value="1"/>
</dbReference>